<evidence type="ECO:0000256" key="2">
    <source>
        <dbReference type="ARBA" id="ARBA00022741"/>
    </source>
</evidence>
<feature type="non-terminal residue" evidence="8">
    <location>
        <position position="207"/>
    </location>
</feature>
<evidence type="ECO:0000259" key="7">
    <source>
        <dbReference type="PROSITE" id="PS50011"/>
    </source>
</evidence>
<dbReference type="PANTHER" id="PTHR44329">
    <property type="entry name" value="SERINE/THREONINE-PROTEIN KINASE TNNI3K-RELATED"/>
    <property type="match status" value="1"/>
</dbReference>
<gene>
    <name evidence="8" type="ORF">MICPUCDRAFT_11097</name>
</gene>
<evidence type="ECO:0000256" key="5">
    <source>
        <dbReference type="PROSITE-ProRule" id="PRU10141"/>
    </source>
</evidence>
<dbReference type="PROSITE" id="PS50011">
    <property type="entry name" value="PROTEIN_KINASE_DOM"/>
    <property type="match status" value="1"/>
</dbReference>
<dbReference type="InterPro" id="IPR008271">
    <property type="entry name" value="Ser/Thr_kinase_AS"/>
</dbReference>
<dbReference type="InterPro" id="IPR017441">
    <property type="entry name" value="Protein_kinase_ATP_BS"/>
</dbReference>
<protein>
    <submittedName>
        <fullName evidence="8">Predicted protein</fullName>
    </submittedName>
</protein>
<dbReference type="RefSeq" id="XP_003058676.1">
    <property type="nucleotide sequence ID" value="XM_003058630.1"/>
</dbReference>
<dbReference type="eggNOG" id="KOG0192">
    <property type="taxonomic scope" value="Eukaryota"/>
</dbReference>
<dbReference type="PROSITE" id="PS00107">
    <property type="entry name" value="PROTEIN_KINASE_ATP"/>
    <property type="match status" value="1"/>
</dbReference>
<dbReference type="AlphaFoldDB" id="C1MSG6"/>
<dbReference type="GeneID" id="9684489"/>
<dbReference type="EMBL" id="GG663739">
    <property type="protein sequence ID" value="EEH57131.1"/>
    <property type="molecule type" value="Genomic_DNA"/>
</dbReference>
<dbReference type="KEGG" id="mpp:MICPUCDRAFT_11097"/>
<dbReference type="OrthoDB" id="513891at2759"/>
<sequence>GEYKLLRKIGVGAFGEVAAYRNVNSGRSLAVKMLNKAAAVDEKAIEDLESEVLLLSMLSHPHLVSLEGVGYLPVSGKLFVATEFLGAGNLQKLVQEASVTPGRFNDADITKWMLQSAEALAYLHSRDPPIVHRDLKLANIVLDGNYDAKIIDFGLARMMGVEKVTTTVRESFGPGFKYMAPEVYKGEPMNERLDVYSLAMIAYELLT</sequence>
<evidence type="ECO:0000256" key="6">
    <source>
        <dbReference type="RuleBase" id="RU000304"/>
    </source>
</evidence>
<dbReference type="InterPro" id="IPR011009">
    <property type="entry name" value="Kinase-like_dom_sf"/>
</dbReference>
<evidence type="ECO:0000313" key="8">
    <source>
        <dbReference type="EMBL" id="EEH57131.1"/>
    </source>
</evidence>
<keyword evidence="9" id="KW-1185">Reference proteome</keyword>
<comment type="similarity">
    <text evidence="6">Belongs to the protein kinase superfamily.</text>
</comment>
<accession>C1MSG6</accession>
<keyword evidence="1" id="KW-0808">Transferase</keyword>
<evidence type="ECO:0000256" key="1">
    <source>
        <dbReference type="ARBA" id="ARBA00022679"/>
    </source>
</evidence>
<dbReference type="GO" id="GO:0004674">
    <property type="term" value="F:protein serine/threonine kinase activity"/>
    <property type="evidence" value="ECO:0007669"/>
    <property type="project" value="UniProtKB-KW"/>
</dbReference>
<dbReference type="CDD" id="cd14014">
    <property type="entry name" value="STKc_PknB_like"/>
    <property type="match status" value="1"/>
</dbReference>
<reference evidence="8 9" key="1">
    <citation type="journal article" date="2009" name="Science">
        <title>Green evolution and dynamic adaptations revealed by genomes of the marine picoeukaryotes Micromonas.</title>
        <authorList>
            <person name="Worden A.Z."/>
            <person name="Lee J.H."/>
            <person name="Mock T."/>
            <person name="Rouze P."/>
            <person name="Simmons M.P."/>
            <person name="Aerts A.L."/>
            <person name="Allen A.E."/>
            <person name="Cuvelier M.L."/>
            <person name="Derelle E."/>
            <person name="Everett M.V."/>
            <person name="Foulon E."/>
            <person name="Grimwood J."/>
            <person name="Gundlach H."/>
            <person name="Henrissat B."/>
            <person name="Napoli C."/>
            <person name="McDonald S.M."/>
            <person name="Parker M.S."/>
            <person name="Rombauts S."/>
            <person name="Salamov A."/>
            <person name="Von Dassow P."/>
            <person name="Badger J.H."/>
            <person name="Coutinho P.M."/>
            <person name="Demir E."/>
            <person name="Dubchak I."/>
            <person name="Gentemann C."/>
            <person name="Eikrem W."/>
            <person name="Gready J.E."/>
            <person name="John U."/>
            <person name="Lanier W."/>
            <person name="Lindquist E.A."/>
            <person name="Lucas S."/>
            <person name="Mayer K.F."/>
            <person name="Moreau H."/>
            <person name="Not F."/>
            <person name="Otillar R."/>
            <person name="Panaud O."/>
            <person name="Pangilinan J."/>
            <person name="Paulsen I."/>
            <person name="Piegu B."/>
            <person name="Poliakov A."/>
            <person name="Robbens S."/>
            <person name="Schmutz J."/>
            <person name="Toulza E."/>
            <person name="Wyss T."/>
            <person name="Zelensky A."/>
            <person name="Zhou K."/>
            <person name="Armbrust E.V."/>
            <person name="Bhattacharya D."/>
            <person name="Goodenough U.W."/>
            <person name="Van de Peer Y."/>
            <person name="Grigoriev I.V."/>
        </authorList>
    </citation>
    <scope>NUCLEOTIDE SEQUENCE [LARGE SCALE GENOMIC DNA]</scope>
    <source>
        <strain evidence="8 9">CCMP1545</strain>
    </source>
</reference>
<keyword evidence="3" id="KW-0418">Kinase</keyword>
<dbReference type="InterPro" id="IPR000719">
    <property type="entry name" value="Prot_kinase_dom"/>
</dbReference>
<feature type="domain" description="Protein kinase" evidence="7">
    <location>
        <begin position="3"/>
        <end position="207"/>
    </location>
</feature>
<keyword evidence="6" id="KW-0723">Serine/threonine-protein kinase</keyword>
<keyword evidence="2 5" id="KW-0547">Nucleotide-binding</keyword>
<feature type="non-terminal residue" evidence="8">
    <location>
        <position position="1"/>
    </location>
</feature>
<dbReference type="OMA" id="THYMPPE"/>
<dbReference type="GO" id="GO:0005524">
    <property type="term" value="F:ATP binding"/>
    <property type="evidence" value="ECO:0007669"/>
    <property type="project" value="UniProtKB-UniRule"/>
</dbReference>
<dbReference type="Proteomes" id="UP000001876">
    <property type="component" value="Unassembled WGS sequence"/>
</dbReference>
<evidence type="ECO:0000313" key="9">
    <source>
        <dbReference type="Proteomes" id="UP000001876"/>
    </source>
</evidence>
<evidence type="ECO:0000256" key="3">
    <source>
        <dbReference type="ARBA" id="ARBA00022777"/>
    </source>
</evidence>
<organism evidence="9">
    <name type="scientific">Micromonas pusilla (strain CCMP1545)</name>
    <name type="common">Picoplanktonic green alga</name>
    <dbReference type="NCBI Taxonomy" id="564608"/>
    <lineage>
        <taxon>Eukaryota</taxon>
        <taxon>Viridiplantae</taxon>
        <taxon>Chlorophyta</taxon>
        <taxon>Mamiellophyceae</taxon>
        <taxon>Mamiellales</taxon>
        <taxon>Mamiellaceae</taxon>
        <taxon>Micromonas</taxon>
    </lineage>
</organism>
<dbReference type="PROSITE" id="PS00108">
    <property type="entry name" value="PROTEIN_KINASE_ST"/>
    <property type="match status" value="1"/>
</dbReference>
<name>C1MSG6_MICPC</name>
<dbReference type="SUPFAM" id="SSF56112">
    <property type="entry name" value="Protein kinase-like (PK-like)"/>
    <property type="match status" value="1"/>
</dbReference>
<dbReference type="STRING" id="564608.C1MSG6"/>
<evidence type="ECO:0000256" key="4">
    <source>
        <dbReference type="ARBA" id="ARBA00022840"/>
    </source>
</evidence>
<keyword evidence="4 5" id="KW-0067">ATP-binding</keyword>
<dbReference type="InterPro" id="IPR051681">
    <property type="entry name" value="Ser/Thr_Kinases-Pseudokinases"/>
</dbReference>
<dbReference type="SMART" id="SM00220">
    <property type="entry name" value="S_TKc"/>
    <property type="match status" value="1"/>
</dbReference>
<dbReference type="PANTHER" id="PTHR44329:SF289">
    <property type="entry name" value="SERINE_THREONINE-PROTEIN KINASE VIK"/>
    <property type="match status" value="1"/>
</dbReference>
<proteinExistence type="inferred from homology"/>
<dbReference type="Pfam" id="PF00069">
    <property type="entry name" value="Pkinase"/>
    <property type="match status" value="1"/>
</dbReference>
<feature type="binding site" evidence="5">
    <location>
        <position position="32"/>
    </location>
    <ligand>
        <name>ATP</name>
        <dbReference type="ChEBI" id="CHEBI:30616"/>
    </ligand>
</feature>
<dbReference type="Gene3D" id="1.10.510.10">
    <property type="entry name" value="Transferase(Phosphotransferase) domain 1"/>
    <property type="match status" value="1"/>
</dbReference>